<evidence type="ECO:0000313" key="2">
    <source>
        <dbReference type="EMBL" id="CAL1359110.1"/>
    </source>
</evidence>
<dbReference type="Proteomes" id="UP001497516">
    <property type="component" value="Chromosome 10"/>
</dbReference>
<organism evidence="2 3">
    <name type="scientific">Linum trigynum</name>
    <dbReference type="NCBI Taxonomy" id="586398"/>
    <lineage>
        <taxon>Eukaryota</taxon>
        <taxon>Viridiplantae</taxon>
        <taxon>Streptophyta</taxon>
        <taxon>Embryophyta</taxon>
        <taxon>Tracheophyta</taxon>
        <taxon>Spermatophyta</taxon>
        <taxon>Magnoliopsida</taxon>
        <taxon>eudicotyledons</taxon>
        <taxon>Gunneridae</taxon>
        <taxon>Pentapetalae</taxon>
        <taxon>rosids</taxon>
        <taxon>fabids</taxon>
        <taxon>Malpighiales</taxon>
        <taxon>Linaceae</taxon>
        <taxon>Linum</taxon>
    </lineage>
</organism>
<dbReference type="AlphaFoldDB" id="A0AAV2CRC1"/>
<gene>
    <name evidence="2" type="ORF">LTRI10_LOCUS6617</name>
</gene>
<feature type="region of interest" description="Disordered" evidence="1">
    <location>
        <begin position="1"/>
        <end position="33"/>
    </location>
</feature>
<proteinExistence type="predicted"/>
<feature type="compositionally biased region" description="Polar residues" evidence="1">
    <location>
        <begin position="1"/>
        <end position="12"/>
    </location>
</feature>
<accession>A0AAV2CRC1</accession>
<evidence type="ECO:0008006" key="4">
    <source>
        <dbReference type="Google" id="ProtNLM"/>
    </source>
</evidence>
<evidence type="ECO:0000313" key="3">
    <source>
        <dbReference type="Proteomes" id="UP001497516"/>
    </source>
</evidence>
<keyword evidence="3" id="KW-1185">Reference proteome</keyword>
<sequence length="82" mass="8966">MGTSSSRYSSLPVQEPPHPTDQTSAAPLASGGENQLDSSWAFQLHQRLEWASAAAAAAILAFSIKGNKHMKDLDDYFRDWTT</sequence>
<dbReference type="EMBL" id="OZ034814">
    <property type="protein sequence ID" value="CAL1359110.1"/>
    <property type="molecule type" value="Genomic_DNA"/>
</dbReference>
<protein>
    <recommendedName>
        <fullName evidence="4">CASP-like protein</fullName>
    </recommendedName>
</protein>
<evidence type="ECO:0000256" key="1">
    <source>
        <dbReference type="SAM" id="MobiDB-lite"/>
    </source>
</evidence>
<reference evidence="2 3" key="1">
    <citation type="submission" date="2024-04" db="EMBL/GenBank/DDBJ databases">
        <authorList>
            <person name="Fracassetti M."/>
        </authorList>
    </citation>
    <scope>NUCLEOTIDE SEQUENCE [LARGE SCALE GENOMIC DNA]</scope>
</reference>
<name>A0AAV2CRC1_9ROSI</name>